<evidence type="ECO:0000313" key="12">
    <source>
        <dbReference type="Proteomes" id="UP000014760"/>
    </source>
</evidence>
<evidence type="ECO:0000313" key="11">
    <source>
        <dbReference type="EnsemblMetazoa" id="CapteP208991"/>
    </source>
</evidence>
<dbReference type="Pfam" id="PF00001">
    <property type="entry name" value="7tm_1"/>
    <property type="match status" value="1"/>
</dbReference>
<evidence type="ECO:0000256" key="5">
    <source>
        <dbReference type="ARBA" id="ARBA00023136"/>
    </source>
</evidence>
<accession>R7TXV4</accession>
<dbReference type="CDD" id="cd00637">
    <property type="entry name" value="7tm_classA_rhodopsin-like"/>
    <property type="match status" value="1"/>
</dbReference>
<feature type="transmembrane region" description="Helical" evidence="8">
    <location>
        <begin position="193"/>
        <end position="214"/>
    </location>
</feature>
<sequence length="429" mass="47056">MNATAASQQPQLQQIADRHDDQVAASSTTDSVHEALFLFAVAGAGIVLNAIVLACIFFCRHLRRMTSAFVFHGTVLDVIKCIFCIPFATSLLNDLEPDFCGVLGGSYVIMVTASGFNIVASICCEAYTFSEHNVGGDGRGSLCCVMFGITMVYVGSIIIHLGPTIIGGVFKFNEAIGNCIFKYGTVQSYVVHAMWIVIMTLSMVGAIYYLVFFYRHVQANSTHRLASLVRASIAVSRGNTDSQDIRKIIRESLSRTRVLILITALYVICWYPLFILTLLDPGFLQPPRVYRLLTFVAWSNGALNPLVMLLFDRNLSVLKRRIVCCRSITRCLRCWGDDDDDDDDDEMTDTPLMVQAGPSGRTGTLSRGSSRRGSLPRGLASAAVYQRVGCRLCQEGQSHPGTNCNGEAGKTGPMKRDSSMCELHTFSVM</sequence>
<dbReference type="GO" id="GO:0005886">
    <property type="term" value="C:plasma membrane"/>
    <property type="evidence" value="ECO:0007669"/>
    <property type="project" value="UniProtKB-SubCell"/>
</dbReference>
<feature type="transmembrane region" description="Helical" evidence="8">
    <location>
        <begin position="108"/>
        <end position="129"/>
    </location>
</feature>
<keyword evidence="5 8" id="KW-0472">Membrane</keyword>
<dbReference type="InterPro" id="IPR017452">
    <property type="entry name" value="GPCR_Rhodpsn_7TM"/>
</dbReference>
<dbReference type="OrthoDB" id="10037292at2759"/>
<evidence type="ECO:0000313" key="10">
    <source>
        <dbReference type="EMBL" id="ELT98569.1"/>
    </source>
</evidence>
<feature type="transmembrane region" description="Helical" evidence="8">
    <location>
        <begin position="69"/>
        <end position="88"/>
    </location>
</feature>
<keyword evidence="12" id="KW-1185">Reference proteome</keyword>
<name>R7TXV4_CAPTE</name>
<keyword evidence="4 8" id="KW-1133">Transmembrane helix</keyword>
<comment type="subcellular location">
    <subcellularLocation>
        <location evidence="1">Cell membrane</location>
        <topology evidence="1">Multi-pass membrane protein</topology>
    </subcellularLocation>
</comment>
<dbReference type="STRING" id="283909.R7TXV4"/>
<dbReference type="PRINTS" id="PR00237">
    <property type="entry name" value="GPCRRHODOPSN"/>
</dbReference>
<feature type="transmembrane region" description="Helical" evidence="8">
    <location>
        <begin position="35"/>
        <end position="57"/>
    </location>
</feature>
<evidence type="ECO:0000256" key="6">
    <source>
        <dbReference type="ARBA" id="ARBA00023170"/>
    </source>
</evidence>
<dbReference type="AlphaFoldDB" id="R7TXV4"/>
<reference evidence="10 12" key="2">
    <citation type="journal article" date="2013" name="Nature">
        <title>Insights into bilaterian evolution from three spiralian genomes.</title>
        <authorList>
            <person name="Simakov O."/>
            <person name="Marletaz F."/>
            <person name="Cho S.J."/>
            <person name="Edsinger-Gonzales E."/>
            <person name="Havlak P."/>
            <person name="Hellsten U."/>
            <person name="Kuo D.H."/>
            <person name="Larsson T."/>
            <person name="Lv J."/>
            <person name="Arendt D."/>
            <person name="Savage R."/>
            <person name="Osoegawa K."/>
            <person name="de Jong P."/>
            <person name="Grimwood J."/>
            <person name="Chapman J.A."/>
            <person name="Shapiro H."/>
            <person name="Aerts A."/>
            <person name="Otillar R.P."/>
            <person name="Terry A.Y."/>
            <person name="Boore J.L."/>
            <person name="Grigoriev I.V."/>
            <person name="Lindberg D.R."/>
            <person name="Seaver E.C."/>
            <person name="Weisblat D.A."/>
            <person name="Putnam N.H."/>
            <person name="Rokhsar D.S."/>
        </authorList>
    </citation>
    <scope>NUCLEOTIDE SEQUENCE</scope>
    <source>
        <strain evidence="10 12">I ESC-2004</strain>
    </source>
</reference>
<dbReference type="InterPro" id="IPR000276">
    <property type="entry name" value="GPCR_Rhodpsn"/>
</dbReference>
<dbReference type="Gene3D" id="1.20.1070.10">
    <property type="entry name" value="Rhodopsin 7-helix transmembrane proteins"/>
    <property type="match status" value="1"/>
</dbReference>
<feature type="compositionally biased region" description="Low complexity" evidence="7">
    <location>
        <begin position="357"/>
        <end position="376"/>
    </location>
</feature>
<dbReference type="EMBL" id="KB307802">
    <property type="protein sequence ID" value="ELT98569.1"/>
    <property type="molecule type" value="Genomic_DNA"/>
</dbReference>
<dbReference type="OMA" id="VINIICV"/>
<keyword evidence="2" id="KW-1003">Cell membrane</keyword>
<dbReference type="Proteomes" id="UP000014760">
    <property type="component" value="Unassembled WGS sequence"/>
</dbReference>
<dbReference type="PROSITE" id="PS50262">
    <property type="entry name" value="G_PROTEIN_RECEP_F1_2"/>
    <property type="match status" value="1"/>
</dbReference>
<protein>
    <recommendedName>
        <fullName evidence="9">G-protein coupled receptors family 1 profile domain-containing protein</fullName>
    </recommendedName>
</protein>
<dbReference type="EnsemblMetazoa" id="CapteT208991">
    <property type="protein sequence ID" value="CapteP208991"/>
    <property type="gene ID" value="CapteG208991"/>
</dbReference>
<evidence type="ECO:0000259" key="9">
    <source>
        <dbReference type="PROSITE" id="PS50262"/>
    </source>
</evidence>
<dbReference type="PANTHER" id="PTHR24241">
    <property type="entry name" value="NEUROPEPTIDE RECEPTOR-RELATED G-PROTEIN COUPLED RECEPTOR"/>
    <property type="match status" value="1"/>
</dbReference>
<evidence type="ECO:0000256" key="2">
    <source>
        <dbReference type="ARBA" id="ARBA00022475"/>
    </source>
</evidence>
<dbReference type="EMBL" id="AMQN01010429">
    <property type="status" value="NOT_ANNOTATED_CDS"/>
    <property type="molecule type" value="Genomic_DNA"/>
</dbReference>
<reference evidence="11" key="3">
    <citation type="submission" date="2015-06" db="UniProtKB">
        <authorList>
            <consortium name="EnsemblMetazoa"/>
        </authorList>
    </citation>
    <scope>IDENTIFICATION</scope>
</reference>
<feature type="transmembrane region" description="Helical" evidence="8">
    <location>
        <begin position="258"/>
        <end position="278"/>
    </location>
</feature>
<evidence type="ECO:0000256" key="8">
    <source>
        <dbReference type="SAM" id="Phobius"/>
    </source>
</evidence>
<feature type="transmembrane region" description="Helical" evidence="8">
    <location>
        <begin position="141"/>
        <end position="162"/>
    </location>
</feature>
<keyword evidence="3 8" id="KW-0812">Transmembrane</keyword>
<feature type="region of interest" description="Disordered" evidence="7">
    <location>
        <begin position="345"/>
        <end position="376"/>
    </location>
</feature>
<evidence type="ECO:0000256" key="1">
    <source>
        <dbReference type="ARBA" id="ARBA00004651"/>
    </source>
</evidence>
<feature type="transmembrane region" description="Helical" evidence="8">
    <location>
        <begin position="290"/>
        <end position="311"/>
    </location>
</feature>
<dbReference type="SUPFAM" id="SSF81321">
    <property type="entry name" value="Family A G protein-coupled receptor-like"/>
    <property type="match status" value="1"/>
</dbReference>
<feature type="domain" description="G-protein coupled receptors family 1 profile" evidence="9">
    <location>
        <begin position="48"/>
        <end position="308"/>
    </location>
</feature>
<proteinExistence type="predicted"/>
<keyword evidence="6" id="KW-0675">Receptor</keyword>
<organism evidence="10">
    <name type="scientific">Capitella teleta</name>
    <name type="common">Polychaete worm</name>
    <dbReference type="NCBI Taxonomy" id="283909"/>
    <lineage>
        <taxon>Eukaryota</taxon>
        <taxon>Metazoa</taxon>
        <taxon>Spiralia</taxon>
        <taxon>Lophotrochozoa</taxon>
        <taxon>Annelida</taxon>
        <taxon>Polychaeta</taxon>
        <taxon>Sedentaria</taxon>
        <taxon>Scolecida</taxon>
        <taxon>Capitellidae</taxon>
        <taxon>Capitella</taxon>
    </lineage>
</organism>
<dbReference type="HOGENOM" id="CLU_632042_0_0_1"/>
<dbReference type="GO" id="GO:0004930">
    <property type="term" value="F:G protein-coupled receptor activity"/>
    <property type="evidence" value="ECO:0007669"/>
    <property type="project" value="InterPro"/>
</dbReference>
<evidence type="ECO:0000256" key="7">
    <source>
        <dbReference type="SAM" id="MobiDB-lite"/>
    </source>
</evidence>
<evidence type="ECO:0000256" key="4">
    <source>
        <dbReference type="ARBA" id="ARBA00022989"/>
    </source>
</evidence>
<gene>
    <name evidence="10" type="ORF">CAPTEDRAFT_208991</name>
</gene>
<reference evidence="12" key="1">
    <citation type="submission" date="2012-12" db="EMBL/GenBank/DDBJ databases">
        <authorList>
            <person name="Hellsten U."/>
            <person name="Grimwood J."/>
            <person name="Chapman J.A."/>
            <person name="Shapiro H."/>
            <person name="Aerts A."/>
            <person name="Otillar R.P."/>
            <person name="Terry A.Y."/>
            <person name="Boore J.L."/>
            <person name="Simakov O."/>
            <person name="Marletaz F."/>
            <person name="Cho S.-J."/>
            <person name="Edsinger-Gonzales E."/>
            <person name="Havlak P."/>
            <person name="Kuo D.-H."/>
            <person name="Larsson T."/>
            <person name="Lv J."/>
            <person name="Arendt D."/>
            <person name="Savage R."/>
            <person name="Osoegawa K."/>
            <person name="de Jong P."/>
            <person name="Lindberg D.R."/>
            <person name="Seaver E.C."/>
            <person name="Weisblat D.A."/>
            <person name="Putnam N.H."/>
            <person name="Grigoriev I.V."/>
            <person name="Rokhsar D.S."/>
        </authorList>
    </citation>
    <scope>NUCLEOTIDE SEQUENCE</scope>
    <source>
        <strain evidence="12">I ESC-2004</strain>
    </source>
</reference>
<evidence type="ECO:0000256" key="3">
    <source>
        <dbReference type="ARBA" id="ARBA00022692"/>
    </source>
</evidence>